<reference evidence="2" key="1">
    <citation type="submission" date="2022-11" db="UniProtKB">
        <authorList>
            <consortium name="WormBaseParasite"/>
        </authorList>
    </citation>
    <scope>IDENTIFICATION</scope>
</reference>
<sequence length="498" mass="55057">MVDGDPSLAEKDQHHHKARPKRKPLTAAGRRLAGILLLLVVNFVWVGSAESTRYLFSDLHFERPFFTTYVKSLMFMLFLIKSCFKKNEKSTATEGGDYSKLENSSDSETDSFEIESLTPAEFEPLHFTDTESDRPPTPLKPKSISLFDEIDGEEEDEIFGNFTEKDKFSPPPQSATAAESSTSNKSLASRVRDKTRRVKFALFREVRRMPASIAFEARLARFSYNRTAGPFDNCSKSPFLTYLFLFAPLWFISSTTYQGALVFDDVSFVTLISSSSSLFILIFGALNPKRNSDRFSYLKLFLVLLNLSGVAFVSELSGTTWGLILSISSAFCYAAFLHSFSSASGSHGKVDRALMFGSMGLFSIFACTPIIIIAHYTGIEKQLPLPTQQQMAFVVLNGLIGSIFADYLWIWATELTSSLISSLSLTLSIPLSFVADSVLRGQTPTFAQIIASFPIMISFIGASLIQNTNGKTKSKVKIRTGGGGTESANLITEAEEQL</sequence>
<dbReference type="WBParaSite" id="PS1159_v2.g20581.t1">
    <property type="protein sequence ID" value="PS1159_v2.g20581.t1"/>
    <property type="gene ID" value="PS1159_v2.g20581"/>
</dbReference>
<proteinExistence type="predicted"/>
<accession>A0AC35FT32</accession>
<evidence type="ECO:0000313" key="1">
    <source>
        <dbReference type="Proteomes" id="UP000887580"/>
    </source>
</evidence>
<organism evidence="1 2">
    <name type="scientific">Panagrolaimus sp. PS1159</name>
    <dbReference type="NCBI Taxonomy" id="55785"/>
    <lineage>
        <taxon>Eukaryota</taxon>
        <taxon>Metazoa</taxon>
        <taxon>Ecdysozoa</taxon>
        <taxon>Nematoda</taxon>
        <taxon>Chromadorea</taxon>
        <taxon>Rhabditida</taxon>
        <taxon>Tylenchina</taxon>
        <taxon>Panagrolaimomorpha</taxon>
        <taxon>Panagrolaimoidea</taxon>
        <taxon>Panagrolaimidae</taxon>
        <taxon>Panagrolaimus</taxon>
    </lineage>
</organism>
<protein>
    <submittedName>
        <fullName evidence="2">EamA domain-containing protein</fullName>
    </submittedName>
</protein>
<dbReference type="Proteomes" id="UP000887580">
    <property type="component" value="Unplaced"/>
</dbReference>
<evidence type="ECO:0000313" key="2">
    <source>
        <dbReference type="WBParaSite" id="PS1159_v2.g20581.t1"/>
    </source>
</evidence>
<name>A0AC35FT32_9BILA</name>